<organism evidence="14 15">
    <name type="scientific">Pichia kluyveri</name>
    <name type="common">Yeast</name>
    <dbReference type="NCBI Taxonomy" id="36015"/>
    <lineage>
        <taxon>Eukaryota</taxon>
        <taxon>Fungi</taxon>
        <taxon>Dikarya</taxon>
        <taxon>Ascomycota</taxon>
        <taxon>Saccharomycotina</taxon>
        <taxon>Pichiomycetes</taxon>
        <taxon>Pichiales</taxon>
        <taxon>Pichiaceae</taxon>
        <taxon>Pichia</taxon>
    </lineage>
</organism>
<evidence type="ECO:0000256" key="9">
    <source>
        <dbReference type="ARBA" id="ARBA00047761"/>
    </source>
</evidence>
<dbReference type="PANTHER" id="PTHR14732">
    <property type="entry name" value="RNA POLYMERASE II SUBUNIT B1 CTD PHOSPHATASE RPAP2-RELATED"/>
    <property type="match status" value="1"/>
</dbReference>
<comment type="function">
    <text evidence="12">Putative RNA polymerase II subunit B1 C-terminal domain (CTD) phosphatase involved in RNA polymerase II transcription regulation.</text>
</comment>
<dbReference type="EMBL" id="BTGB01000001">
    <property type="protein sequence ID" value="GMM44168.1"/>
    <property type="molecule type" value="Genomic_DNA"/>
</dbReference>
<comment type="caution">
    <text evidence="14">The sequence shown here is derived from an EMBL/GenBank/DDBJ whole genome shotgun (WGS) entry which is preliminary data.</text>
</comment>
<keyword evidence="8 12" id="KW-0539">Nucleus</keyword>
<evidence type="ECO:0000313" key="14">
    <source>
        <dbReference type="EMBL" id="GMM44168.1"/>
    </source>
</evidence>
<keyword evidence="4 12" id="KW-0863">Zinc-finger</keyword>
<proteinExistence type="inferred from homology"/>
<evidence type="ECO:0000256" key="12">
    <source>
        <dbReference type="RuleBase" id="RU367080"/>
    </source>
</evidence>
<dbReference type="AlphaFoldDB" id="A0AAV5QZ02"/>
<evidence type="ECO:0000256" key="3">
    <source>
        <dbReference type="ARBA" id="ARBA00022723"/>
    </source>
</evidence>
<sequence length="151" mass="17940">MTIGIEDFKKLIQGFEKPLLTPKEANGLTYSIIELLMKDNCTVELLKLLSRYLSKSAYENIIEERIIGHWCGYPICNIQNDKIRDEVKFNKIAEKFALKSYYSTRYCCKDHYLKSEFYRRQLSEDALFMRIELDKQWFSEGSIENDIRVLE</sequence>
<dbReference type="GO" id="GO:0008270">
    <property type="term" value="F:zinc ion binding"/>
    <property type="evidence" value="ECO:0007669"/>
    <property type="project" value="UniProtKB-KW"/>
</dbReference>
<comment type="subcellular location">
    <subcellularLocation>
        <location evidence="1 12">Nucleus</location>
    </subcellularLocation>
</comment>
<evidence type="ECO:0000256" key="8">
    <source>
        <dbReference type="ARBA" id="ARBA00023242"/>
    </source>
</evidence>
<evidence type="ECO:0000256" key="4">
    <source>
        <dbReference type="ARBA" id="ARBA00022771"/>
    </source>
</evidence>
<dbReference type="GO" id="GO:0005634">
    <property type="term" value="C:nucleus"/>
    <property type="evidence" value="ECO:0007669"/>
    <property type="project" value="UniProtKB-SubCell"/>
</dbReference>
<keyword evidence="7 12" id="KW-0904">Protein phosphatase</keyword>
<evidence type="ECO:0000256" key="2">
    <source>
        <dbReference type="ARBA" id="ARBA00005676"/>
    </source>
</evidence>
<dbReference type="Gene3D" id="1.25.40.820">
    <property type="match status" value="1"/>
</dbReference>
<evidence type="ECO:0000256" key="11">
    <source>
        <dbReference type="PROSITE-ProRule" id="PRU00812"/>
    </source>
</evidence>
<dbReference type="PROSITE" id="PS51479">
    <property type="entry name" value="ZF_RTR1"/>
    <property type="match status" value="1"/>
</dbReference>
<dbReference type="Proteomes" id="UP001378960">
    <property type="component" value="Unassembled WGS sequence"/>
</dbReference>
<evidence type="ECO:0000313" key="15">
    <source>
        <dbReference type="Proteomes" id="UP001378960"/>
    </source>
</evidence>
<dbReference type="PANTHER" id="PTHR14732:SF0">
    <property type="entry name" value="RNA POLYMERASE II SUBUNIT B1 CTD PHOSPHATASE RPAP2-RELATED"/>
    <property type="match status" value="1"/>
</dbReference>
<comment type="catalytic activity">
    <reaction evidence="9 12">
        <text>O-phospho-L-seryl-[protein] + H2O = L-seryl-[protein] + phosphate</text>
        <dbReference type="Rhea" id="RHEA:20629"/>
        <dbReference type="Rhea" id="RHEA-COMP:9863"/>
        <dbReference type="Rhea" id="RHEA-COMP:11604"/>
        <dbReference type="ChEBI" id="CHEBI:15377"/>
        <dbReference type="ChEBI" id="CHEBI:29999"/>
        <dbReference type="ChEBI" id="CHEBI:43474"/>
        <dbReference type="ChEBI" id="CHEBI:83421"/>
        <dbReference type="EC" id="3.1.3.16"/>
    </reaction>
</comment>
<dbReference type="GO" id="GO:0008420">
    <property type="term" value="F:RNA polymerase II CTD heptapeptide repeat phosphatase activity"/>
    <property type="evidence" value="ECO:0007669"/>
    <property type="project" value="UniProtKB-UniRule"/>
</dbReference>
<dbReference type="InterPro" id="IPR038534">
    <property type="entry name" value="Rtr1/RPAP2_sf"/>
</dbReference>
<evidence type="ECO:0000256" key="5">
    <source>
        <dbReference type="ARBA" id="ARBA00022801"/>
    </source>
</evidence>
<gene>
    <name evidence="14" type="ORF">DAPK24_007430</name>
</gene>
<dbReference type="InterPro" id="IPR039693">
    <property type="entry name" value="Rtr1/RPAP2"/>
</dbReference>
<dbReference type="InterPro" id="IPR007308">
    <property type="entry name" value="Rtr1/RPAP2_dom"/>
</dbReference>
<reference evidence="14 15" key="1">
    <citation type="journal article" date="2023" name="Elife">
        <title>Identification of key yeast species and microbe-microbe interactions impacting larval growth of Drosophila in the wild.</title>
        <authorList>
            <person name="Mure A."/>
            <person name="Sugiura Y."/>
            <person name="Maeda R."/>
            <person name="Honda K."/>
            <person name="Sakurai N."/>
            <person name="Takahashi Y."/>
            <person name="Watada M."/>
            <person name="Katoh T."/>
            <person name="Gotoh A."/>
            <person name="Gotoh Y."/>
            <person name="Taniguchi I."/>
            <person name="Nakamura K."/>
            <person name="Hayashi T."/>
            <person name="Katayama T."/>
            <person name="Uemura T."/>
            <person name="Hattori Y."/>
        </authorList>
    </citation>
    <scope>NUCLEOTIDE SEQUENCE [LARGE SCALE GENOMIC DNA]</scope>
    <source>
        <strain evidence="14 15">PK-24</strain>
    </source>
</reference>
<keyword evidence="15" id="KW-1185">Reference proteome</keyword>
<dbReference type="GO" id="GO:0043175">
    <property type="term" value="F:RNA polymerase core enzyme binding"/>
    <property type="evidence" value="ECO:0007669"/>
    <property type="project" value="UniProtKB-UniRule"/>
</dbReference>
<evidence type="ECO:0000256" key="6">
    <source>
        <dbReference type="ARBA" id="ARBA00022833"/>
    </source>
</evidence>
<dbReference type="EC" id="3.1.3.16" evidence="12"/>
<keyword evidence="6 12" id="KW-0862">Zinc</keyword>
<protein>
    <recommendedName>
        <fullName evidence="12">RNA polymerase II subunit B1 CTD phosphatase RPAP2 homolog</fullName>
        <ecNumber evidence="12">3.1.3.16</ecNumber>
    </recommendedName>
</protein>
<comment type="catalytic activity">
    <reaction evidence="10 12">
        <text>O-phospho-L-threonyl-[protein] + H2O = L-threonyl-[protein] + phosphate</text>
        <dbReference type="Rhea" id="RHEA:47004"/>
        <dbReference type="Rhea" id="RHEA-COMP:11060"/>
        <dbReference type="Rhea" id="RHEA-COMP:11605"/>
        <dbReference type="ChEBI" id="CHEBI:15377"/>
        <dbReference type="ChEBI" id="CHEBI:30013"/>
        <dbReference type="ChEBI" id="CHEBI:43474"/>
        <dbReference type="ChEBI" id="CHEBI:61977"/>
        <dbReference type="EC" id="3.1.3.16"/>
    </reaction>
</comment>
<keyword evidence="3 12" id="KW-0479">Metal-binding</keyword>
<keyword evidence="5 12" id="KW-0378">Hydrolase</keyword>
<dbReference type="GO" id="GO:0005737">
    <property type="term" value="C:cytoplasm"/>
    <property type="evidence" value="ECO:0007669"/>
    <property type="project" value="TreeGrafter"/>
</dbReference>
<name>A0AAV5QZ02_PICKL</name>
<evidence type="ECO:0000256" key="10">
    <source>
        <dbReference type="ARBA" id="ARBA00048336"/>
    </source>
</evidence>
<comment type="similarity">
    <text evidence="2 11 12">Belongs to the RPAP2 family.</text>
</comment>
<dbReference type="Pfam" id="PF04181">
    <property type="entry name" value="RPAP2_Rtr1"/>
    <property type="match status" value="1"/>
</dbReference>
<accession>A0AAV5QZ02</accession>
<evidence type="ECO:0000256" key="7">
    <source>
        <dbReference type="ARBA" id="ARBA00022912"/>
    </source>
</evidence>
<feature type="domain" description="RTR1-type" evidence="13">
    <location>
        <begin position="48"/>
        <end position="131"/>
    </location>
</feature>
<evidence type="ECO:0000256" key="1">
    <source>
        <dbReference type="ARBA" id="ARBA00004123"/>
    </source>
</evidence>
<evidence type="ECO:0000259" key="13">
    <source>
        <dbReference type="PROSITE" id="PS51479"/>
    </source>
</evidence>